<proteinExistence type="predicted"/>
<dbReference type="Proteomes" id="UP001375382">
    <property type="component" value="Unassembled WGS sequence"/>
</dbReference>
<sequence length="595" mass="66379">MTKSVFYQIDIADIAGHIIEISLHFTPTEKQHSLTLPAWIPGSYMIRDFARNITSISAGDSEGALQLQQTDKQSWQLSCRQHRVTVRYRVYAYDLSVRAAYVDDEIAILNPACLCLAVSGLQQHLHKLELIKPSSGNYQHWRLATSLTPAADTAWLDFGGYSAKNYAELIDAPVLAGVFSLSEFSIDAIPHYLVISGDNQTDQARFTADLSRICQTQKQLFGGLPTDLTRYWFLLWISEDGYGGLEHKDATLLLSNRKALPLPAHSAGTVTEINEHYQDLLALCSHEYFHTWWVKRLKPQCFASYQLNTEQYTPQLWLYEGFTSYYDDLALVRSGLISQQRYITTLEKLISRVTRNPSNDKQSLTDSSFNAWTKFYKQDENAPNAVVSYYAKGALLALCLHSELAAAGSSLDNVVAQLWQSYLPGGTPDNALQLTLQNMGFAELAAQCDNWLHNAQALPLPSALSKLGLHLSFRPMQHSDDLGGEVTTEVAFIGIQSKWHNGLLQVTQVYHGSSAHQAGIMVADQLLALDGRKITASTWPELLQRHPLNSTVQLSLFRKDRLLQTSITLAVATQQVAVLTVTDPGLCQQWLVASD</sequence>
<name>A0ABU8C830_9GAMM</name>
<dbReference type="InterPro" id="IPR027268">
    <property type="entry name" value="Peptidase_M4/M1_CTD_sf"/>
</dbReference>
<organism evidence="2 3">
    <name type="scientific">Rheinheimera muenzenbergensis</name>
    <dbReference type="NCBI Taxonomy" id="1193628"/>
    <lineage>
        <taxon>Bacteria</taxon>
        <taxon>Pseudomonadati</taxon>
        <taxon>Pseudomonadota</taxon>
        <taxon>Gammaproteobacteria</taxon>
        <taxon>Chromatiales</taxon>
        <taxon>Chromatiaceae</taxon>
        <taxon>Rheinheimera</taxon>
    </lineage>
</organism>
<dbReference type="RefSeq" id="WP_335736219.1">
    <property type="nucleotide sequence ID" value="NZ_JALAAR010000008.1"/>
</dbReference>
<dbReference type="Pfam" id="PF17899">
    <property type="entry name" value="Peptidase_M61_N"/>
    <property type="match status" value="1"/>
</dbReference>
<feature type="domain" description="PDZ" evidence="1">
    <location>
        <begin position="480"/>
        <end position="560"/>
    </location>
</feature>
<dbReference type="Pfam" id="PF05299">
    <property type="entry name" value="Peptidase_M61"/>
    <property type="match status" value="1"/>
</dbReference>
<dbReference type="Gene3D" id="1.10.390.10">
    <property type="entry name" value="Neutral Protease Domain 2"/>
    <property type="match status" value="1"/>
</dbReference>
<keyword evidence="3" id="KW-1185">Reference proteome</keyword>
<dbReference type="InterPro" id="IPR007963">
    <property type="entry name" value="Peptidase_M61_catalytic"/>
</dbReference>
<comment type="caution">
    <text evidence="2">The sequence shown here is derived from an EMBL/GenBank/DDBJ whole genome shotgun (WGS) entry which is preliminary data.</text>
</comment>
<evidence type="ECO:0000313" key="3">
    <source>
        <dbReference type="Proteomes" id="UP001375382"/>
    </source>
</evidence>
<dbReference type="PIRSF" id="PIRSF016493">
    <property type="entry name" value="Glycyl_aminpptds"/>
    <property type="match status" value="1"/>
</dbReference>
<reference evidence="2 3" key="1">
    <citation type="journal article" date="2023" name="Ecotoxicol. Environ. Saf.">
        <title>Mercury remediation potential of mercury-resistant strain Rheinheimera metallidurans sp. nov. isolated from a municipal waste dumping site.</title>
        <authorList>
            <person name="Yadav V."/>
            <person name="Manjhi A."/>
            <person name="Vadakedath N."/>
        </authorList>
    </citation>
    <scope>NUCLEOTIDE SEQUENCE [LARGE SCALE GENOMIC DNA]</scope>
    <source>
        <strain evidence="2 3">E-49</strain>
    </source>
</reference>
<dbReference type="InterPro" id="IPR024191">
    <property type="entry name" value="Peptidase_M61"/>
</dbReference>
<evidence type="ECO:0000313" key="2">
    <source>
        <dbReference type="EMBL" id="MEH8017810.1"/>
    </source>
</evidence>
<dbReference type="SUPFAM" id="SSF55486">
    <property type="entry name" value="Metalloproteases ('zincins'), catalytic domain"/>
    <property type="match status" value="1"/>
</dbReference>
<dbReference type="Gene3D" id="2.30.42.10">
    <property type="match status" value="1"/>
</dbReference>
<dbReference type="Pfam" id="PF13180">
    <property type="entry name" value="PDZ_2"/>
    <property type="match status" value="1"/>
</dbReference>
<dbReference type="Gene3D" id="2.60.40.3650">
    <property type="match status" value="1"/>
</dbReference>
<gene>
    <name evidence="2" type="ORF">MN202_11225</name>
</gene>
<dbReference type="SUPFAM" id="SSF50156">
    <property type="entry name" value="PDZ domain-like"/>
    <property type="match status" value="1"/>
</dbReference>
<dbReference type="InterPro" id="IPR040756">
    <property type="entry name" value="Peptidase_M61_N"/>
</dbReference>
<accession>A0ABU8C830</accession>
<dbReference type="EMBL" id="JALAAR010000008">
    <property type="protein sequence ID" value="MEH8017810.1"/>
    <property type="molecule type" value="Genomic_DNA"/>
</dbReference>
<dbReference type="InterPro" id="IPR036034">
    <property type="entry name" value="PDZ_sf"/>
</dbReference>
<dbReference type="SMART" id="SM00228">
    <property type="entry name" value="PDZ"/>
    <property type="match status" value="1"/>
</dbReference>
<protein>
    <submittedName>
        <fullName evidence="2">PDZ domain-containing protein</fullName>
    </submittedName>
</protein>
<dbReference type="InterPro" id="IPR001478">
    <property type="entry name" value="PDZ"/>
</dbReference>
<evidence type="ECO:0000259" key="1">
    <source>
        <dbReference type="SMART" id="SM00228"/>
    </source>
</evidence>